<evidence type="ECO:0000313" key="3">
    <source>
        <dbReference type="Proteomes" id="UP000236291"/>
    </source>
</evidence>
<feature type="transmembrane region" description="Helical" evidence="1">
    <location>
        <begin position="25"/>
        <end position="45"/>
    </location>
</feature>
<reference evidence="2 3" key="1">
    <citation type="journal article" date="2014" name="Am. J. Bot.">
        <title>Genome assembly and annotation for red clover (Trifolium pratense; Fabaceae).</title>
        <authorList>
            <person name="Istvanek J."/>
            <person name="Jaros M."/>
            <person name="Krenek A."/>
            <person name="Repkova J."/>
        </authorList>
    </citation>
    <scope>NUCLEOTIDE SEQUENCE [LARGE SCALE GENOMIC DNA]</scope>
    <source>
        <strain evidence="3">cv. Tatra</strain>
        <tissue evidence="2">Young leaves</tissue>
    </source>
</reference>
<evidence type="ECO:0000313" key="2">
    <source>
        <dbReference type="EMBL" id="PNX71364.1"/>
    </source>
</evidence>
<keyword evidence="1" id="KW-0812">Transmembrane</keyword>
<evidence type="ECO:0000256" key="1">
    <source>
        <dbReference type="SAM" id="Phobius"/>
    </source>
</evidence>
<keyword evidence="1" id="KW-1133">Transmembrane helix</keyword>
<dbReference type="Proteomes" id="UP000236291">
    <property type="component" value="Unassembled WGS sequence"/>
</dbReference>
<sequence length="58" mass="6281">MAPSSSGRLNKTLDSCFDGGSSAGFVWIGYGVFMEVEGFVVMMMIKYGDDGSLVLKEY</sequence>
<keyword evidence="1" id="KW-0472">Membrane</keyword>
<name>A0A2K3KYK7_TRIPR</name>
<dbReference type="AlphaFoldDB" id="A0A2K3KYK7"/>
<accession>A0A2K3KYK7</accession>
<dbReference type="EMBL" id="ASHM01023215">
    <property type="protein sequence ID" value="PNX71364.1"/>
    <property type="molecule type" value="Genomic_DNA"/>
</dbReference>
<gene>
    <name evidence="2" type="ORF">L195_g027240</name>
</gene>
<comment type="caution">
    <text evidence="2">The sequence shown here is derived from an EMBL/GenBank/DDBJ whole genome shotgun (WGS) entry which is preliminary data.</text>
</comment>
<organism evidence="2 3">
    <name type="scientific">Trifolium pratense</name>
    <name type="common">Red clover</name>
    <dbReference type="NCBI Taxonomy" id="57577"/>
    <lineage>
        <taxon>Eukaryota</taxon>
        <taxon>Viridiplantae</taxon>
        <taxon>Streptophyta</taxon>
        <taxon>Embryophyta</taxon>
        <taxon>Tracheophyta</taxon>
        <taxon>Spermatophyta</taxon>
        <taxon>Magnoliopsida</taxon>
        <taxon>eudicotyledons</taxon>
        <taxon>Gunneridae</taxon>
        <taxon>Pentapetalae</taxon>
        <taxon>rosids</taxon>
        <taxon>fabids</taxon>
        <taxon>Fabales</taxon>
        <taxon>Fabaceae</taxon>
        <taxon>Papilionoideae</taxon>
        <taxon>50 kb inversion clade</taxon>
        <taxon>NPAAA clade</taxon>
        <taxon>Hologalegina</taxon>
        <taxon>IRL clade</taxon>
        <taxon>Trifolieae</taxon>
        <taxon>Trifolium</taxon>
    </lineage>
</organism>
<proteinExistence type="predicted"/>
<reference evidence="2 3" key="2">
    <citation type="journal article" date="2017" name="Front. Plant Sci.">
        <title>Gene Classification and Mining of Molecular Markers Useful in Red Clover (Trifolium pratense) Breeding.</title>
        <authorList>
            <person name="Istvanek J."/>
            <person name="Dluhosova J."/>
            <person name="Dluhos P."/>
            <person name="Patkova L."/>
            <person name="Nedelnik J."/>
            <person name="Repkova J."/>
        </authorList>
    </citation>
    <scope>NUCLEOTIDE SEQUENCE [LARGE SCALE GENOMIC DNA]</scope>
    <source>
        <strain evidence="3">cv. Tatra</strain>
        <tissue evidence="2">Young leaves</tissue>
    </source>
</reference>
<protein>
    <submittedName>
        <fullName evidence="2">Uncharacterized protein</fullName>
    </submittedName>
</protein>